<protein>
    <submittedName>
        <fullName evidence="2">Uncharacterized protein</fullName>
    </submittedName>
</protein>
<comment type="caution">
    <text evidence="2">The sequence shown here is derived from an EMBL/GenBank/DDBJ whole genome shotgun (WGS) entry which is preliminary data.</text>
</comment>
<organism evidence="2 3">
    <name type="scientific">Portunus trituberculatus</name>
    <name type="common">Swimming crab</name>
    <name type="synonym">Neptunus trituberculatus</name>
    <dbReference type="NCBI Taxonomy" id="210409"/>
    <lineage>
        <taxon>Eukaryota</taxon>
        <taxon>Metazoa</taxon>
        <taxon>Ecdysozoa</taxon>
        <taxon>Arthropoda</taxon>
        <taxon>Crustacea</taxon>
        <taxon>Multicrustacea</taxon>
        <taxon>Malacostraca</taxon>
        <taxon>Eumalacostraca</taxon>
        <taxon>Eucarida</taxon>
        <taxon>Decapoda</taxon>
        <taxon>Pleocyemata</taxon>
        <taxon>Brachyura</taxon>
        <taxon>Eubrachyura</taxon>
        <taxon>Portunoidea</taxon>
        <taxon>Portunidae</taxon>
        <taxon>Portuninae</taxon>
        <taxon>Portunus</taxon>
    </lineage>
</organism>
<dbReference type="Proteomes" id="UP000324222">
    <property type="component" value="Unassembled WGS sequence"/>
</dbReference>
<reference evidence="2 3" key="1">
    <citation type="submission" date="2019-05" db="EMBL/GenBank/DDBJ databases">
        <title>Another draft genome of Portunus trituberculatus and its Hox gene families provides insights of decapod evolution.</title>
        <authorList>
            <person name="Jeong J.-H."/>
            <person name="Song I."/>
            <person name="Kim S."/>
            <person name="Choi T."/>
            <person name="Kim D."/>
            <person name="Ryu S."/>
            <person name="Kim W."/>
        </authorList>
    </citation>
    <scope>NUCLEOTIDE SEQUENCE [LARGE SCALE GENOMIC DNA]</scope>
    <source>
        <tissue evidence="2">Muscle</tissue>
    </source>
</reference>
<evidence type="ECO:0000256" key="1">
    <source>
        <dbReference type="SAM" id="MobiDB-lite"/>
    </source>
</evidence>
<dbReference type="AlphaFoldDB" id="A0A5B7GHA0"/>
<keyword evidence="3" id="KW-1185">Reference proteome</keyword>
<sequence length="183" mass="20076">MTPSPPFPFPFLLPTSLPPVPIPFSLPPFIPLFPPCLPPSPPSCCARERREAVILLRAHEIRYQFRNMRFDPTPHVSYNALAPSVTSQSNIFAYPSLQEATSYTHTLTQPSSFPSYKQNQSSFTVVFPGHCFCPVYLPLSGLRLAHVLNPPFRDTAGPAPPRPASPLSAPPPTSPSKEQVSGD</sequence>
<feature type="region of interest" description="Disordered" evidence="1">
    <location>
        <begin position="154"/>
        <end position="183"/>
    </location>
</feature>
<evidence type="ECO:0000313" key="2">
    <source>
        <dbReference type="EMBL" id="MPC56458.1"/>
    </source>
</evidence>
<proteinExistence type="predicted"/>
<name>A0A5B7GHA0_PORTR</name>
<feature type="compositionally biased region" description="Pro residues" evidence="1">
    <location>
        <begin position="158"/>
        <end position="174"/>
    </location>
</feature>
<gene>
    <name evidence="2" type="ORF">E2C01_050419</name>
</gene>
<accession>A0A5B7GHA0</accession>
<dbReference type="EMBL" id="VSRR010013968">
    <property type="protein sequence ID" value="MPC56458.1"/>
    <property type="molecule type" value="Genomic_DNA"/>
</dbReference>
<evidence type="ECO:0000313" key="3">
    <source>
        <dbReference type="Proteomes" id="UP000324222"/>
    </source>
</evidence>